<evidence type="ECO:0000256" key="1">
    <source>
        <dbReference type="ARBA" id="ARBA00022679"/>
    </source>
</evidence>
<keyword evidence="9" id="KW-1185">Reference proteome</keyword>
<evidence type="ECO:0000256" key="6">
    <source>
        <dbReference type="SAM" id="Phobius"/>
    </source>
</evidence>
<dbReference type="Gene3D" id="1.20.5.1930">
    <property type="match status" value="1"/>
</dbReference>
<evidence type="ECO:0000313" key="9">
    <source>
        <dbReference type="Proteomes" id="UP000326921"/>
    </source>
</evidence>
<dbReference type="PANTHER" id="PTHR24421">
    <property type="entry name" value="NITRATE/NITRITE SENSOR PROTEIN NARX-RELATED"/>
    <property type="match status" value="1"/>
</dbReference>
<organism evidence="8 9">
    <name type="scientific">Sphingobacterium zhuxiongii</name>
    <dbReference type="NCBI Taxonomy" id="2662364"/>
    <lineage>
        <taxon>Bacteria</taxon>
        <taxon>Pseudomonadati</taxon>
        <taxon>Bacteroidota</taxon>
        <taxon>Sphingobacteriia</taxon>
        <taxon>Sphingobacteriales</taxon>
        <taxon>Sphingobacteriaceae</taxon>
        <taxon>Sphingobacterium</taxon>
    </lineage>
</organism>
<keyword evidence="2" id="KW-0418">Kinase</keyword>
<dbReference type="PROSITE" id="PS50109">
    <property type="entry name" value="HIS_KIN"/>
    <property type="match status" value="1"/>
</dbReference>
<keyword evidence="6" id="KW-0812">Transmembrane</keyword>
<feature type="coiled-coil region" evidence="5">
    <location>
        <begin position="364"/>
        <end position="407"/>
    </location>
</feature>
<dbReference type="InterPro" id="IPR011990">
    <property type="entry name" value="TPR-like_helical_dom_sf"/>
</dbReference>
<dbReference type="AlphaFoldDB" id="A0A5Q0QED3"/>
<dbReference type="CDD" id="cd16917">
    <property type="entry name" value="HATPase_UhpB-NarQ-NarX-like"/>
    <property type="match status" value="1"/>
</dbReference>
<dbReference type="GO" id="GO:0046983">
    <property type="term" value="F:protein dimerization activity"/>
    <property type="evidence" value="ECO:0007669"/>
    <property type="project" value="InterPro"/>
</dbReference>
<evidence type="ECO:0000259" key="7">
    <source>
        <dbReference type="PROSITE" id="PS50109"/>
    </source>
</evidence>
<dbReference type="SUPFAM" id="SSF55874">
    <property type="entry name" value="ATPase domain of HSP90 chaperone/DNA topoisomerase II/histidine kinase"/>
    <property type="match status" value="1"/>
</dbReference>
<evidence type="ECO:0000256" key="2">
    <source>
        <dbReference type="ARBA" id="ARBA00022777"/>
    </source>
</evidence>
<feature type="repeat" description="TPR" evidence="4">
    <location>
        <begin position="168"/>
        <end position="201"/>
    </location>
</feature>
<dbReference type="Gene3D" id="1.25.40.10">
    <property type="entry name" value="Tetratricopeptide repeat domain"/>
    <property type="match status" value="2"/>
</dbReference>
<dbReference type="RefSeq" id="WP_153512730.1">
    <property type="nucleotide sequence ID" value="NZ_CP045652.1"/>
</dbReference>
<dbReference type="Pfam" id="PF13176">
    <property type="entry name" value="TPR_7"/>
    <property type="match status" value="1"/>
</dbReference>
<dbReference type="InterPro" id="IPR011712">
    <property type="entry name" value="Sig_transdc_His_kin_sub3_dim/P"/>
</dbReference>
<dbReference type="InterPro" id="IPR003594">
    <property type="entry name" value="HATPase_dom"/>
</dbReference>
<dbReference type="InterPro" id="IPR005467">
    <property type="entry name" value="His_kinase_dom"/>
</dbReference>
<keyword evidence="5" id="KW-0175">Coiled coil</keyword>
<dbReference type="Pfam" id="PF02518">
    <property type="entry name" value="HATPase_c"/>
    <property type="match status" value="1"/>
</dbReference>
<keyword evidence="6" id="KW-1133">Transmembrane helix</keyword>
<evidence type="ECO:0000256" key="3">
    <source>
        <dbReference type="ARBA" id="ARBA00023012"/>
    </source>
</evidence>
<dbReference type="KEGG" id="sphe:GFH32_16920"/>
<proteinExistence type="predicted"/>
<keyword evidence="6" id="KW-0472">Membrane</keyword>
<dbReference type="Proteomes" id="UP000326921">
    <property type="component" value="Chromosome"/>
</dbReference>
<feature type="coiled-coil region" evidence="5">
    <location>
        <begin position="449"/>
        <end position="476"/>
    </location>
</feature>
<dbReference type="Gene3D" id="3.30.565.10">
    <property type="entry name" value="Histidine kinase-like ATPase, C-terminal domain"/>
    <property type="match status" value="1"/>
</dbReference>
<reference evidence="8 9" key="1">
    <citation type="submission" date="2019-10" db="EMBL/GenBank/DDBJ databases">
        <authorList>
            <person name="Dong K."/>
        </authorList>
    </citation>
    <scope>NUCLEOTIDE SEQUENCE [LARGE SCALE GENOMIC DNA]</scope>
    <source>
        <strain evidence="9">dk4302</strain>
    </source>
</reference>
<dbReference type="EMBL" id="CP045652">
    <property type="protein sequence ID" value="QGA27903.1"/>
    <property type="molecule type" value="Genomic_DNA"/>
</dbReference>
<keyword evidence="4" id="KW-0802">TPR repeat</keyword>
<dbReference type="SMART" id="SM00028">
    <property type="entry name" value="TPR"/>
    <property type="match status" value="4"/>
</dbReference>
<name>A0A5Q0QED3_9SPHI</name>
<gene>
    <name evidence="8" type="ORF">GFH32_16920</name>
</gene>
<dbReference type="PROSITE" id="PS50005">
    <property type="entry name" value="TPR"/>
    <property type="match status" value="1"/>
</dbReference>
<dbReference type="InterPro" id="IPR050482">
    <property type="entry name" value="Sensor_HK_TwoCompSys"/>
</dbReference>
<feature type="transmembrane region" description="Helical" evidence="6">
    <location>
        <begin position="408"/>
        <end position="429"/>
    </location>
</feature>
<protein>
    <submittedName>
        <fullName evidence="8">Tetratricopeptide repeat protein</fullName>
    </submittedName>
</protein>
<dbReference type="GO" id="GO:0000155">
    <property type="term" value="F:phosphorelay sensor kinase activity"/>
    <property type="evidence" value="ECO:0007669"/>
    <property type="project" value="InterPro"/>
</dbReference>
<dbReference type="InterPro" id="IPR019734">
    <property type="entry name" value="TPR_rpt"/>
</dbReference>
<dbReference type="Pfam" id="PF07730">
    <property type="entry name" value="HisKA_3"/>
    <property type="match status" value="1"/>
</dbReference>
<feature type="domain" description="Histidine kinase" evidence="7">
    <location>
        <begin position="472"/>
        <end position="650"/>
    </location>
</feature>
<evidence type="ECO:0000256" key="5">
    <source>
        <dbReference type="SAM" id="Coils"/>
    </source>
</evidence>
<evidence type="ECO:0000256" key="4">
    <source>
        <dbReference type="PROSITE-ProRule" id="PRU00339"/>
    </source>
</evidence>
<evidence type="ECO:0000313" key="8">
    <source>
        <dbReference type="EMBL" id="QGA27903.1"/>
    </source>
</evidence>
<accession>A0A5Q0QED3</accession>
<dbReference type="SUPFAM" id="SSF48452">
    <property type="entry name" value="TPR-like"/>
    <property type="match status" value="1"/>
</dbReference>
<dbReference type="InterPro" id="IPR036890">
    <property type="entry name" value="HATPase_C_sf"/>
</dbReference>
<dbReference type="GO" id="GO:0016020">
    <property type="term" value="C:membrane"/>
    <property type="evidence" value="ECO:0007669"/>
    <property type="project" value="InterPro"/>
</dbReference>
<sequence>MLKYYYLFAFFLCTSQTLVGQHLVPLDENKYVESLHTHIKTSQVDSAKSRSFLRLAEFWSVSDSTKAATAVEEGRHSSRRFSLPDGEIDYYLGLIELYHGEKSKAKSLFDQAINLLEGSSPNSEVRMKAIYQKAYLDIDDKGYQEMVKALTEYCIPISEKTKNLEALAYYYTQLGLTFMSVGQFDKAQQYHDKALVELEKLPEKSTVHLITYLNLVSNYCYKPDSKSAQNALENAAQLINPYPTSQHYPNFYYQQAMLHTTRQDYPKAIGSLEKGIEMARAKGQQKILQMLYFRMYNVFLMQKDYPKARWQLEQILNDNILVKEPINRKTTFTQLALVNQAMGDYKQAFQWLTKSSNLSDSLQQQKLIEKMNELEVLLQTAQKEKTIDELKAEKQEHQLQVNNRNLRISLLAIALGLSIAIGLLIFTTYRKQKKINQQTQEVHHQERIRLEKERRLDAAEAIIKGEEQERQRIAQDLHDSMGGMLANIRMSISASAHTPTKEIVEKIDKSIVEMRRISRNLMPETLKNLGLDVALEELAESMSRPDFNIQFESYNLNEGIPFKIQLAFYRIAQEALSNVIKYAQASMVIIQVSQDENRLDLTIEDDGVGFDLSEVSYGQGIANMENRAKLINAKFELSSEKGAGTTINVEAYGF</sequence>
<keyword evidence="3" id="KW-0902">Two-component regulatory system</keyword>
<keyword evidence="1" id="KW-0808">Transferase</keyword>